<dbReference type="Proteomes" id="UP000737420">
    <property type="component" value="Unassembled WGS sequence"/>
</dbReference>
<dbReference type="AlphaFoldDB" id="A0ABD0BCG0"/>
<name>A0ABD0BCG0_AERCA</name>
<evidence type="ECO:0000313" key="1">
    <source>
        <dbReference type="EMBL" id="GJB93851.1"/>
    </source>
</evidence>
<sequence length="94" mass="9248">MVAVGELGGGECEPDSHPLFALPGQTRVDAGLIDGSQHMAVGEGDAQFQVGAGGAPLAEQLACVVANAGPGVGAAAIHPDPELNHGGLPARFAR</sequence>
<proteinExistence type="predicted"/>
<protein>
    <submittedName>
        <fullName evidence="1">Uncharacterized protein</fullName>
    </submittedName>
</protein>
<accession>A0ABD0BCG0</accession>
<gene>
    <name evidence="1" type="ORF">KAM382_39120</name>
</gene>
<evidence type="ECO:0000313" key="2">
    <source>
        <dbReference type="Proteomes" id="UP000737420"/>
    </source>
</evidence>
<organism evidence="1 2">
    <name type="scientific">Aeromonas caviae</name>
    <name type="common">Aeromonas punctata</name>
    <dbReference type="NCBI Taxonomy" id="648"/>
    <lineage>
        <taxon>Bacteria</taxon>
        <taxon>Pseudomonadati</taxon>
        <taxon>Pseudomonadota</taxon>
        <taxon>Gammaproteobacteria</taxon>
        <taxon>Aeromonadales</taxon>
        <taxon>Aeromonadaceae</taxon>
        <taxon>Aeromonas</taxon>
    </lineage>
</organism>
<dbReference type="EMBL" id="BPOP01000062">
    <property type="protein sequence ID" value="GJB93851.1"/>
    <property type="molecule type" value="Genomic_DNA"/>
</dbReference>
<comment type="caution">
    <text evidence="1">The sequence shown here is derived from an EMBL/GenBank/DDBJ whole genome shotgun (WGS) entry which is preliminary data.</text>
</comment>
<reference evidence="1 2" key="1">
    <citation type="submission" date="2021-07" db="EMBL/GenBank/DDBJ databases">
        <title>Draft genome sequence of carbapenem-resistant Aeromonas spp. in Japan.</title>
        <authorList>
            <person name="Maehana S."/>
            <person name="Suzuki M."/>
            <person name="Kitasato H."/>
        </authorList>
    </citation>
    <scope>NUCLEOTIDE SEQUENCE [LARGE SCALE GENOMIC DNA]</scope>
    <source>
        <strain evidence="1 2">KAM382</strain>
    </source>
</reference>